<comment type="caution">
    <text evidence="2">The sequence shown here is derived from an EMBL/GenBank/DDBJ whole genome shotgun (WGS) entry which is preliminary data.</text>
</comment>
<dbReference type="EMBL" id="NGKW01000002">
    <property type="protein sequence ID" value="OTN94527.1"/>
    <property type="molecule type" value="Genomic_DNA"/>
</dbReference>
<proteinExistence type="predicted"/>
<name>A0A242BGB6_ENTFC</name>
<protein>
    <recommendedName>
        <fullName evidence="1">Helix-turn-helix conjugative transposon-like domain-containing protein</fullName>
    </recommendedName>
</protein>
<organism evidence="2 3">
    <name type="scientific">Enterococcus faecium</name>
    <name type="common">Streptococcus faecium</name>
    <dbReference type="NCBI Taxonomy" id="1352"/>
    <lineage>
        <taxon>Bacteria</taxon>
        <taxon>Bacillati</taxon>
        <taxon>Bacillota</taxon>
        <taxon>Bacilli</taxon>
        <taxon>Lactobacillales</taxon>
        <taxon>Enterococcaceae</taxon>
        <taxon>Enterococcus</taxon>
    </lineage>
</organism>
<dbReference type="AlphaFoldDB" id="A0A242BGB6"/>
<dbReference type="RefSeq" id="WP_086323075.1">
    <property type="nucleotide sequence ID" value="NZ_NGKW01000002.1"/>
</dbReference>
<gene>
    <name evidence="2" type="ORF">A5810_000770</name>
</gene>
<dbReference type="Pfam" id="PF12645">
    <property type="entry name" value="HTH_16"/>
    <property type="match status" value="1"/>
</dbReference>
<dbReference type="InterPro" id="IPR024760">
    <property type="entry name" value="HTH_dom_conjug_TS-like"/>
</dbReference>
<dbReference type="Proteomes" id="UP000194885">
    <property type="component" value="Unassembled WGS sequence"/>
</dbReference>
<accession>A0A242BGB6</accession>
<reference evidence="2 3" key="1">
    <citation type="submission" date="2017-05" db="EMBL/GenBank/DDBJ databases">
        <title>The Genome Sequence of Enterococcus faecium 7H8_DIV0219.</title>
        <authorList>
            <consortium name="The Broad Institute Genomics Platform"/>
            <consortium name="The Broad Institute Genomic Center for Infectious Diseases"/>
            <person name="Earl A."/>
            <person name="Manson A."/>
            <person name="Schwartman J."/>
            <person name="Gilmore M."/>
            <person name="Abouelleil A."/>
            <person name="Cao P."/>
            <person name="Chapman S."/>
            <person name="Cusick C."/>
            <person name="Shea T."/>
            <person name="Young S."/>
            <person name="Neafsey D."/>
            <person name="Nusbaum C."/>
            <person name="Birren B."/>
        </authorList>
    </citation>
    <scope>NUCLEOTIDE SEQUENCE [LARGE SCALE GENOMIC DNA]</scope>
    <source>
        <strain evidence="2 3">7H8_DIV0219</strain>
    </source>
</reference>
<evidence type="ECO:0000313" key="2">
    <source>
        <dbReference type="EMBL" id="OTN94527.1"/>
    </source>
</evidence>
<evidence type="ECO:0000313" key="3">
    <source>
        <dbReference type="Proteomes" id="UP000194885"/>
    </source>
</evidence>
<evidence type="ECO:0000259" key="1">
    <source>
        <dbReference type="Pfam" id="PF12645"/>
    </source>
</evidence>
<feature type="domain" description="Helix-turn-helix conjugative transposon-like" evidence="1">
    <location>
        <begin position="16"/>
        <end position="78"/>
    </location>
</feature>
<sequence length="81" mass="9392">MIGKQRNQHYPLVPLSIILSALEEDPISIKIILKHYHGYIAKLCLTNGFNEVGQFITYVDEYMLRQLEIKLSEAILKFTVK</sequence>